<organism evidence="2 3">
    <name type="scientific">Microthlaspi erraticum</name>
    <dbReference type="NCBI Taxonomy" id="1685480"/>
    <lineage>
        <taxon>Eukaryota</taxon>
        <taxon>Viridiplantae</taxon>
        <taxon>Streptophyta</taxon>
        <taxon>Embryophyta</taxon>
        <taxon>Tracheophyta</taxon>
        <taxon>Spermatophyta</taxon>
        <taxon>Magnoliopsida</taxon>
        <taxon>eudicotyledons</taxon>
        <taxon>Gunneridae</taxon>
        <taxon>Pentapetalae</taxon>
        <taxon>rosids</taxon>
        <taxon>malvids</taxon>
        <taxon>Brassicales</taxon>
        <taxon>Brassicaceae</taxon>
        <taxon>Coluteocarpeae</taxon>
        <taxon>Microthlaspi</taxon>
    </lineage>
</organism>
<comment type="caution">
    <text evidence="2">The sequence shown here is derived from an EMBL/GenBank/DDBJ whole genome shotgun (WGS) entry which is preliminary data.</text>
</comment>
<gene>
    <name evidence="2" type="ORF">MERR_LOCUS1551</name>
</gene>
<feature type="region of interest" description="Disordered" evidence="1">
    <location>
        <begin position="70"/>
        <end position="95"/>
    </location>
</feature>
<dbReference type="Proteomes" id="UP000467841">
    <property type="component" value="Unassembled WGS sequence"/>
</dbReference>
<keyword evidence="3" id="KW-1185">Reference proteome</keyword>
<dbReference type="AlphaFoldDB" id="A0A6D2HMB0"/>
<evidence type="ECO:0000313" key="2">
    <source>
        <dbReference type="EMBL" id="CAA7014317.1"/>
    </source>
</evidence>
<protein>
    <submittedName>
        <fullName evidence="2">Uncharacterized protein</fullName>
    </submittedName>
</protein>
<dbReference type="OrthoDB" id="1092380at2759"/>
<name>A0A6D2HMB0_9BRAS</name>
<accession>A0A6D2HMB0</accession>
<dbReference type="EMBL" id="CACVBM020000110">
    <property type="protein sequence ID" value="CAA7014317.1"/>
    <property type="molecule type" value="Genomic_DNA"/>
</dbReference>
<proteinExistence type="predicted"/>
<evidence type="ECO:0000256" key="1">
    <source>
        <dbReference type="SAM" id="MobiDB-lite"/>
    </source>
</evidence>
<sequence length="289" mass="31719">MSFDKAGAQKTVEIVDVLIMVREAFERAGKVLDSIQDTSPKVLPKLEELLSVWSLAGFYVGRAFRHNPMATSSEKTLPCTDSEDGSKNSSHNSNAFDIPGMLALVAPDESKIKKESDKLATDPASFNQLSEQLHRAFPNDPEIVKMAQRLHNNLREYPQLSPSLEALGDPVALEKFAEFVAQMKKDPEVKPILDEIDACGPVAVMKFGADKDVLKKLGKAMSALCDVEGLNKDKDEVSIGVNALTIVSGYAKMKCAKVLLDGEKKRKKRASHNGRKKHVNIAQEMIVAE</sequence>
<evidence type="ECO:0000313" key="3">
    <source>
        <dbReference type="Proteomes" id="UP000467841"/>
    </source>
</evidence>
<reference evidence="2" key="1">
    <citation type="submission" date="2020-01" db="EMBL/GenBank/DDBJ databases">
        <authorList>
            <person name="Mishra B."/>
        </authorList>
    </citation>
    <scope>NUCLEOTIDE SEQUENCE [LARGE SCALE GENOMIC DNA]</scope>
</reference>